<reference evidence="2 3" key="1">
    <citation type="submission" date="2024-01" db="EMBL/GenBank/DDBJ databases">
        <title>The genomes of 5 underutilized Papilionoideae crops provide insights into root nodulation and disease resistanc.</title>
        <authorList>
            <person name="Jiang F."/>
        </authorList>
    </citation>
    <scope>NUCLEOTIDE SEQUENCE [LARGE SCALE GENOMIC DNA]</scope>
    <source>
        <strain evidence="2">LVBAO_FW01</strain>
        <tissue evidence="2">Leaves</tissue>
    </source>
</reference>
<organism evidence="2 3">
    <name type="scientific">Canavalia gladiata</name>
    <name type="common">Sword bean</name>
    <name type="synonym">Dolichos gladiatus</name>
    <dbReference type="NCBI Taxonomy" id="3824"/>
    <lineage>
        <taxon>Eukaryota</taxon>
        <taxon>Viridiplantae</taxon>
        <taxon>Streptophyta</taxon>
        <taxon>Embryophyta</taxon>
        <taxon>Tracheophyta</taxon>
        <taxon>Spermatophyta</taxon>
        <taxon>Magnoliopsida</taxon>
        <taxon>eudicotyledons</taxon>
        <taxon>Gunneridae</taxon>
        <taxon>Pentapetalae</taxon>
        <taxon>rosids</taxon>
        <taxon>fabids</taxon>
        <taxon>Fabales</taxon>
        <taxon>Fabaceae</taxon>
        <taxon>Papilionoideae</taxon>
        <taxon>50 kb inversion clade</taxon>
        <taxon>NPAAA clade</taxon>
        <taxon>indigoferoid/millettioid clade</taxon>
        <taxon>Phaseoleae</taxon>
        <taxon>Canavalia</taxon>
    </lineage>
</organism>
<dbReference type="AlphaFoldDB" id="A0AAN9MTX4"/>
<evidence type="ECO:0000313" key="3">
    <source>
        <dbReference type="Proteomes" id="UP001367508"/>
    </source>
</evidence>
<keyword evidence="1" id="KW-0812">Transmembrane</keyword>
<accession>A0AAN9MTX4</accession>
<keyword evidence="1" id="KW-1133">Transmembrane helix</keyword>
<evidence type="ECO:0000313" key="2">
    <source>
        <dbReference type="EMBL" id="KAK7360869.1"/>
    </source>
</evidence>
<keyword evidence="3" id="KW-1185">Reference proteome</keyword>
<dbReference type="EMBL" id="JAYMYQ010000001">
    <property type="protein sequence ID" value="KAK7360869.1"/>
    <property type="molecule type" value="Genomic_DNA"/>
</dbReference>
<sequence length="73" mass="8028">MTIVLEWHSIYAFALISGLGEAVSFMFCRLIVALPILGSKSLLLAVSNMAWPASYYCNSMTNGFVDAGNRHKE</sequence>
<evidence type="ECO:0000256" key="1">
    <source>
        <dbReference type="SAM" id="Phobius"/>
    </source>
</evidence>
<dbReference type="Proteomes" id="UP001367508">
    <property type="component" value="Unassembled WGS sequence"/>
</dbReference>
<comment type="caution">
    <text evidence="2">The sequence shown here is derived from an EMBL/GenBank/DDBJ whole genome shotgun (WGS) entry which is preliminary data.</text>
</comment>
<proteinExistence type="predicted"/>
<gene>
    <name evidence="2" type="ORF">VNO77_02886</name>
</gene>
<keyword evidence="1" id="KW-0472">Membrane</keyword>
<name>A0AAN9MTX4_CANGL</name>
<feature type="transmembrane region" description="Helical" evidence="1">
    <location>
        <begin position="12"/>
        <end position="32"/>
    </location>
</feature>
<protein>
    <submittedName>
        <fullName evidence="2">Uncharacterized protein</fullName>
    </submittedName>
</protein>